<evidence type="ECO:0000259" key="13">
    <source>
        <dbReference type="Pfam" id="PF13476"/>
    </source>
</evidence>
<evidence type="ECO:0000256" key="11">
    <source>
        <dbReference type="RuleBase" id="RU363070"/>
    </source>
</evidence>
<dbReference type="GO" id="GO:0006302">
    <property type="term" value="P:double-strand break repair"/>
    <property type="evidence" value="ECO:0007669"/>
    <property type="project" value="InterPro"/>
</dbReference>
<dbReference type="GO" id="GO:0046872">
    <property type="term" value="F:metal ion binding"/>
    <property type="evidence" value="ECO:0007669"/>
    <property type="project" value="UniProtKB-KW"/>
</dbReference>
<dbReference type="AlphaFoldDB" id="A0A0M2PXU1"/>
<keyword evidence="6 11" id="KW-0378">Hydrolase</keyword>
<dbReference type="Gene3D" id="3.40.50.300">
    <property type="entry name" value="P-loop containing nucleotide triphosphate hydrolases"/>
    <property type="match status" value="2"/>
</dbReference>
<protein>
    <recommendedName>
        <fullName evidence="11">Nuclease SbcCD subunit C</fullName>
    </recommendedName>
</protein>
<evidence type="ECO:0000256" key="6">
    <source>
        <dbReference type="ARBA" id="ARBA00022801"/>
    </source>
</evidence>
<keyword evidence="4" id="KW-0547">Nucleotide-binding</keyword>
<dbReference type="PANTHER" id="PTHR32114:SF2">
    <property type="entry name" value="ABC TRANSPORTER ABCH.3"/>
    <property type="match status" value="1"/>
</dbReference>
<dbReference type="STRING" id="317619.GCA_000332315_00558"/>
<dbReference type="PANTHER" id="PTHR32114">
    <property type="entry name" value="ABC TRANSPORTER ABCH.3"/>
    <property type="match status" value="1"/>
</dbReference>
<evidence type="ECO:0000256" key="4">
    <source>
        <dbReference type="ARBA" id="ARBA00022741"/>
    </source>
</evidence>
<evidence type="ECO:0000259" key="12">
    <source>
        <dbReference type="Pfam" id="PF04423"/>
    </source>
</evidence>
<keyword evidence="7" id="KW-0862">Zinc</keyword>
<comment type="subunit">
    <text evidence="2 11">Heterodimer of SbcC and SbcD.</text>
</comment>
<feature type="coiled-coil region" evidence="11">
    <location>
        <begin position="542"/>
        <end position="603"/>
    </location>
</feature>
<dbReference type="InterPro" id="IPR004592">
    <property type="entry name" value="SbcC_gammaproteobac_type"/>
</dbReference>
<name>A0A0M2PXU1_PROHO</name>
<accession>A0A0M2PXU1</accession>
<evidence type="ECO:0000256" key="9">
    <source>
        <dbReference type="ARBA" id="ARBA00023054"/>
    </source>
</evidence>
<keyword evidence="11" id="KW-0540">Nuclease</keyword>
<gene>
    <name evidence="11" type="primary">sbcC</name>
    <name evidence="14" type="ORF">PROH_08780</name>
</gene>
<dbReference type="GO" id="GO:0005524">
    <property type="term" value="F:ATP binding"/>
    <property type="evidence" value="ECO:0007669"/>
    <property type="project" value="UniProtKB-KW"/>
</dbReference>
<dbReference type="GO" id="GO:0004527">
    <property type="term" value="F:exonuclease activity"/>
    <property type="evidence" value="ECO:0007669"/>
    <property type="project" value="UniProtKB-KW"/>
</dbReference>
<feature type="domain" description="Zinc-hook" evidence="12">
    <location>
        <begin position="485"/>
        <end position="525"/>
    </location>
</feature>
<evidence type="ECO:0000256" key="7">
    <source>
        <dbReference type="ARBA" id="ARBA00022833"/>
    </source>
</evidence>
<dbReference type="GO" id="GO:0006310">
    <property type="term" value="P:DNA recombination"/>
    <property type="evidence" value="ECO:0007669"/>
    <property type="project" value="UniProtKB-KW"/>
</dbReference>
<dbReference type="InterPro" id="IPR027417">
    <property type="entry name" value="P-loop_NTPase"/>
</dbReference>
<evidence type="ECO:0000256" key="5">
    <source>
        <dbReference type="ARBA" id="ARBA00022763"/>
    </source>
</evidence>
<dbReference type="GO" id="GO:0004519">
    <property type="term" value="F:endonuclease activity"/>
    <property type="evidence" value="ECO:0007669"/>
    <property type="project" value="UniProtKB-KW"/>
</dbReference>
<comment type="caution">
    <text evidence="14">The sequence shown here is derived from an EMBL/GenBank/DDBJ whole genome shotgun (WGS) entry which is preliminary data.</text>
</comment>
<evidence type="ECO:0000313" key="15">
    <source>
        <dbReference type="Proteomes" id="UP000034681"/>
    </source>
</evidence>
<dbReference type="GO" id="GO:0006260">
    <property type="term" value="P:DNA replication"/>
    <property type="evidence" value="ECO:0007669"/>
    <property type="project" value="UniProtKB-KW"/>
</dbReference>
<evidence type="ECO:0000256" key="2">
    <source>
        <dbReference type="ARBA" id="ARBA00011322"/>
    </source>
</evidence>
<evidence type="ECO:0000256" key="8">
    <source>
        <dbReference type="ARBA" id="ARBA00022840"/>
    </source>
</evidence>
<feature type="domain" description="Rad50/SbcC-type AAA" evidence="13">
    <location>
        <begin position="6"/>
        <end position="244"/>
    </location>
</feature>
<feature type="coiled-coil region" evidence="11">
    <location>
        <begin position="318"/>
        <end position="366"/>
    </location>
</feature>
<dbReference type="GO" id="GO:0016887">
    <property type="term" value="F:ATP hydrolysis activity"/>
    <property type="evidence" value="ECO:0007669"/>
    <property type="project" value="InterPro"/>
</dbReference>
<keyword evidence="10" id="KW-0234">DNA repair</keyword>
<dbReference type="InterPro" id="IPR013134">
    <property type="entry name" value="Zn_hook_RAD50"/>
</dbReference>
<dbReference type="RefSeq" id="WP_017711221.1">
    <property type="nucleotide sequence ID" value="NZ_KB235933.1"/>
</dbReference>
<dbReference type="OrthoDB" id="9795626at2"/>
<dbReference type="SUPFAM" id="SSF52540">
    <property type="entry name" value="P-loop containing nucleoside triphosphate hydrolases"/>
    <property type="match status" value="2"/>
</dbReference>
<keyword evidence="5" id="KW-0227">DNA damage</keyword>
<dbReference type="EMBL" id="AJTX02000004">
    <property type="protein sequence ID" value="KKI99892.1"/>
    <property type="molecule type" value="Genomic_DNA"/>
</dbReference>
<sequence>MIPLHLSLKNFLSYQQVTLDLRGLHTACICGSNGAGKSSLLESITWVLWGQSRAVAEDDVIHGREAEAQVDFIFENHHQTYRVLRSRHRKQTTSLEFQVSQGFDPHSQSHQFRSLTEKGLRSTQQRINQTLKLDYETFVNSAYLRQGRADEFMLKKPSERKQILADLLKLQDYDDLAERAKDKVRDYKAQATVLEQSLALLAQQLATVSTLAEDCAALQATIADLQQQQAQDQQHLQALQQQQQEQQHWRQTLDWQQQQQQRLGQLLAQLDQDLALAEGQRQQLDQILGQGETISQGYDQWQQLQSQEEIWNQRARGYQEASQRLQTLQQQYQEQTHHLHQQRDRLQQQQEQVQQQQASLQQTLQKKVEVAVAVQTLCLARDRLQQLDQLQVQVTPLLQRQTQIQLQLQASRSRHSSRLEQVQGQLQHLDQQKAQWTRLQQELEQIQQRSAALEQRQGYLDQVREKGLERRSFWERLKAHHRDHETQLEELDQKIAQLQEPGMPCPLCDRPLDDQHWEIVQQQQQRDRRDILDLIWVVKDQTAVSEREIQVLRQEYRQVEQELQDYGSVLERRGQLQQQLRAIEELEEQRQALATEAETLAYILSQEEFEPELQQELRHVETTLATLAYDDRTHALARGEVDRWRWGEIRQAEIQSAERQYQQLEDQRPVLATQLHQLQQQEVALAHSPLHQEMAQVRQNLEELDYDLDRHTQLRRSLREAQGWQLRYQELVQAQQTYPQVQERIQSLGQQQQLRQQEQQELQGQLEDLRQRLGMVPDLQGDLDRSQQQIQHRRQHLDQQLAALGRLQQQQRQLETLGQQQQQQHNQLHTCRHQQRVHQELVHAFGKNGIQALLIENLLPQLESEANKILSRLSGNQLHVQFITQRARRNSRNSNDKLIDTLDICIADVRGTRPYETYSGGEAFRVNFAIRLALARLLAQRSGASLQLLVVDEGFGTQDAEGCDRLIAAINAISPDFACILAITHMSQFKEAFQTRIEVTKTGQGSQLSLTV</sequence>
<dbReference type="Proteomes" id="UP000034681">
    <property type="component" value="Unassembled WGS sequence"/>
</dbReference>
<keyword evidence="9 11" id="KW-0175">Coiled coil</keyword>
<proteinExistence type="inferred from homology"/>
<feature type="coiled-coil region" evidence="11">
    <location>
        <begin position="170"/>
        <end position="287"/>
    </location>
</feature>
<dbReference type="SUPFAM" id="SSF75712">
    <property type="entry name" value="Rad50 coiled-coil Zn hook"/>
    <property type="match status" value="1"/>
</dbReference>
<evidence type="ECO:0000256" key="10">
    <source>
        <dbReference type="ARBA" id="ARBA00023204"/>
    </source>
</evidence>
<feature type="coiled-coil region" evidence="11">
    <location>
        <begin position="412"/>
        <end position="501"/>
    </location>
</feature>
<evidence type="ECO:0000313" key="14">
    <source>
        <dbReference type="EMBL" id="KKI99892.1"/>
    </source>
</evidence>
<feature type="coiled-coil region" evidence="11">
    <location>
        <begin position="797"/>
        <end position="827"/>
    </location>
</feature>
<evidence type="ECO:0000256" key="3">
    <source>
        <dbReference type="ARBA" id="ARBA00022723"/>
    </source>
</evidence>
<comment type="function">
    <text evidence="11">SbcCD cleaves DNA hairpin structures. These structures can inhibit DNA replication and are intermediates in certain DNA recombination reactions. The complex acts as a 3'-&gt;5' double strand exonuclease that can open hairpins. It also has a 5' single-strand endonuclease activity.</text>
</comment>
<reference evidence="14" key="1">
    <citation type="submission" date="2012-04" db="EMBL/GenBank/DDBJ databases">
        <authorList>
            <person name="Borisov I.G."/>
            <person name="Ivanikova N.V."/>
            <person name="Pinevich A.V."/>
        </authorList>
    </citation>
    <scope>NUCLEOTIDE SEQUENCE</scope>
    <source>
        <strain evidence="14">CALU 1027</strain>
    </source>
</reference>
<feature type="coiled-coil region" evidence="11">
    <location>
        <begin position="647"/>
        <end position="721"/>
    </location>
</feature>
<keyword evidence="8" id="KW-0067">ATP-binding</keyword>
<keyword evidence="11" id="KW-0255">Endonuclease</keyword>
<evidence type="ECO:0000256" key="1">
    <source>
        <dbReference type="ARBA" id="ARBA00006930"/>
    </source>
</evidence>
<keyword evidence="11" id="KW-0233">DNA recombination</keyword>
<dbReference type="Pfam" id="PF13558">
    <property type="entry name" value="SbcC_Walker_B"/>
    <property type="match status" value="1"/>
</dbReference>
<keyword evidence="11 14" id="KW-0269">Exonuclease</keyword>
<dbReference type="Pfam" id="PF13476">
    <property type="entry name" value="AAA_23"/>
    <property type="match status" value="1"/>
</dbReference>
<keyword evidence="3" id="KW-0479">Metal-binding</keyword>
<dbReference type="Gene3D" id="1.10.287.510">
    <property type="entry name" value="Helix hairpin bin"/>
    <property type="match status" value="1"/>
</dbReference>
<organism evidence="14 15">
    <name type="scientific">Prochlorothrix hollandica PCC 9006 = CALU 1027</name>
    <dbReference type="NCBI Taxonomy" id="317619"/>
    <lineage>
        <taxon>Bacteria</taxon>
        <taxon>Bacillati</taxon>
        <taxon>Cyanobacteriota</taxon>
        <taxon>Cyanophyceae</taxon>
        <taxon>Prochlorotrichales</taxon>
        <taxon>Prochlorotrichaceae</taxon>
        <taxon>Prochlorothrix</taxon>
    </lineage>
</organism>
<keyword evidence="11" id="KW-0235">DNA replication</keyword>
<comment type="similarity">
    <text evidence="1 11">Belongs to the SMC family. SbcC subfamily.</text>
</comment>
<dbReference type="InterPro" id="IPR038729">
    <property type="entry name" value="Rad50/SbcC_AAA"/>
</dbReference>
<keyword evidence="15" id="KW-1185">Reference proteome</keyword>
<dbReference type="Pfam" id="PF04423">
    <property type="entry name" value="Rad50_zn_hook"/>
    <property type="match status" value="1"/>
</dbReference>
<dbReference type="NCBIfam" id="TIGR00618">
    <property type="entry name" value="sbcc"/>
    <property type="match status" value="1"/>
</dbReference>
<dbReference type="eggNOG" id="COG0419">
    <property type="taxonomic scope" value="Bacteria"/>
</dbReference>